<protein>
    <submittedName>
        <fullName evidence="1">Uncharacterized protein</fullName>
    </submittedName>
</protein>
<evidence type="ECO:0000313" key="2">
    <source>
        <dbReference type="Proteomes" id="UP001341840"/>
    </source>
</evidence>
<gene>
    <name evidence="1" type="ORF">PIB30_029143</name>
</gene>
<organism evidence="1 2">
    <name type="scientific">Stylosanthes scabra</name>
    <dbReference type="NCBI Taxonomy" id="79078"/>
    <lineage>
        <taxon>Eukaryota</taxon>
        <taxon>Viridiplantae</taxon>
        <taxon>Streptophyta</taxon>
        <taxon>Embryophyta</taxon>
        <taxon>Tracheophyta</taxon>
        <taxon>Spermatophyta</taxon>
        <taxon>Magnoliopsida</taxon>
        <taxon>eudicotyledons</taxon>
        <taxon>Gunneridae</taxon>
        <taxon>Pentapetalae</taxon>
        <taxon>rosids</taxon>
        <taxon>fabids</taxon>
        <taxon>Fabales</taxon>
        <taxon>Fabaceae</taxon>
        <taxon>Papilionoideae</taxon>
        <taxon>50 kb inversion clade</taxon>
        <taxon>dalbergioids sensu lato</taxon>
        <taxon>Dalbergieae</taxon>
        <taxon>Pterocarpus clade</taxon>
        <taxon>Stylosanthes</taxon>
    </lineage>
</organism>
<dbReference type="Proteomes" id="UP001341840">
    <property type="component" value="Unassembled WGS sequence"/>
</dbReference>
<evidence type="ECO:0000313" key="1">
    <source>
        <dbReference type="EMBL" id="MED6194495.1"/>
    </source>
</evidence>
<proteinExistence type="predicted"/>
<name>A0ABU6XCN3_9FABA</name>
<accession>A0ABU6XCN3</accession>
<comment type="caution">
    <text evidence="1">The sequence shown here is derived from an EMBL/GenBank/DDBJ whole genome shotgun (WGS) entry which is preliminary data.</text>
</comment>
<keyword evidence="2" id="KW-1185">Reference proteome</keyword>
<sequence>MRLTVDRAAEGDFVLEAAGPSDRLPFRAQEDRTHFLCVYMELFTRLGVRLPFSEFQREVLSWCWVAANQLHLNGWGFLRTFERVCLHFGFRPSWRVFFTLTSYMLLLLEGVLPLSRILFKSSSGINSRFCLSLLSGLSGWMTKKMKEAEGAGPRSILPSSKAQTAAFSASTSVPVAPASTPAASVPPVPSSGLSRPGRSLLLLHSSSVFLWRKRRVSRRNFLLI</sequence>
<reference evidence="1 2" key="1">
    <citation type="journal article" date="2023" name="Plants (Basel)">
        <title>Bridging the Gap: Combining Genomics and Transcriptomics Approaches to Understand Stylosanthes scabra, an Orphan Legume from the Brazilian Caatinga.</title>
        <authorList>
            <person name="Ferreira-Neto J.R.C."/>
            <person name="da Silva M.D."/>
            <person name="Binneck E."/>
            <person name="de Melo N.F."/>
            <person name="da Silva R.H."/>
            <person name="de Melo A.L.T.M."/>
            <person name="Pandolfi V."/>
            <person name="Bustamante F.O."/>
            <person name="Brasileiro-Vidal A.C."/>
            <person name="Benko-Iseppon A.M."/>
        </authorList>
    </citation>
    <scope>NUCLEOTIDE SEQUENCE [LARGE SCALE GENOMIC DNA]</scope>
    <source>
        <tissue evidence="1">Leaves</tissue>
    </source>
</reference>
<dbReference type="EMBL" id="JASCZI010211566">
    <property type="protein sequence ID" value="MED6194495.1"/>
    <property type="molecule type" value="Genomic_DNA"/>
</dbReference>